<reference evidence="3" key="1">
    <citation type="journal article" date="2015" name="BMC Genomics">
        <title>Genomic and transcriptomic analysis of the endophytic fungus Pestalotiopsis fici reveals its lifestyle and high potential for synthesis of natural products.</title>
        <authorList>
            <person name="Wang X."/>
            <person name="Zhang X."/>
            <person name="Liu L."/>
            <person name="Xiang M."/>
            <person name="Wang W."/>
            <person name="Sun X."/>
            <person name="Che Y."/>
            <person name="Guo L."/>
            <person name="Liu G."/>
            <person name="Guo L."/>
            <person name="Wang C."/>
            <person name="Yin W.B."/>
            <person name="Stadler M."/>
            <person name="Zhang X."/>
            <person name="Liu X."/>
        </authorList>
    </citation>
    <scope>NUCLEOTIDE SEQUENCE [LARGE SCALE GENOMIC DNA]</scope>
    <source>
        <strain evidence="3">W106-1 / CGMCC3.15140</strain>
    </source>
</reference>
<organism evidence="2 3">
    <name type="scientific">Pestalotiopsis fici (strain W106-1 / CGMCC3.15140)</name>
    <dbReference type="NCBI Taxonomy" id="1229662"/>
    <lineage>
        <taxon>Eukaryota</taxon>
        <taxon>Fungi</taxon>
        <taxon>Dikarya</taxon>
        <taxon>Ascomycota</taxon>
        <taxon>Pezizomycotina</taxon>
        <taxon>Sordariomycetes</taxon>
        <taxon>Xylariomycetidae</taxon>
        <taxon>Amphisphaeriales</taxon>
        <taxon>Sporocadaceae</taxon>
        <taxon>Pestalotiopsis</taxon>
    </lineage>
</organism>
<keyword evidence="3" id="KW-1185">Reference proteome</keyword>
<keyword evidence="1" id="KW-0732">Signal</keyword>
<dbReference type="EMBL" id="KI912117">
    <property type="protein sequence ID" value="ETS76572.1"/>
    <property type="molecule type" value="Genomic_DNA"/>
</dbReference>
<dbReference type="GeneID" id="19276972"/>
<name>W3WTS0_PESFW</name>
<dbReference type="RefSeq" id="XP_007838731.1">
    <property type="nucleotide sequence ID" value="XM_007840540.1"/>
</dbReference>
<feature type="chain" id="PRO_5004835396" description="Cyanovirin-N domain-containing protein" evidence="1">
    <location>
        <begin position="18"/>
        <end position="137"/>
    </location>
</feature>
<dbReference type="OMA" id="PYAINFA"/>
<protein>
    <recommendedName>
        <fullName evidence="4">Cyanovirin-N domain-containing protein</fullName>
    </recommendedName>
</protein>
<dbReference type="Proteomes" id="UP000030651">
    <property type="component" value="Unassembled WGS sequence"/>
</dbReference>
<evidence type="ECO:0008006" key="4">
    <source>
        <dbReference type="Google" id="ProtNLM"/>
    </source>
</evidence>
<evidence type="ECO:0000313" key="2">
    <source>
        <dbReference type="EMBL" id="ETS76572.1"/>
    </source>
</evidence>
<accession>W3WTS0</accession>
<evidence type="ECO:0000313" key="3">
    <source>
        <dbReference type="Proteomes" id="UP000030651"/>
    </source>
</evidence>
<gene>
    <name evidence="2" type="ORF">PFICI_11959</name>
</gene>
<dbReference type="KEGG" id="pfy:PFICI_11959"/>
<feature type="signal peptide" evidence="1">
    <location>
        <begin position="1"/>
        <end position="17"/>
    </location>
</feature>
<dbReference type="HOGENOM" id="CLU_150815_0_0_1"/>
<dbReference type="OrthoDB" id="4825549at2759"/>
<proteinExistence type="predicted"/>
<dbReference type="AlphaFoldDB" id="W3WTS0"/>
<sequence>MQFHNLLILALSATSTALPSGSGTNEVHSVEKRGCYSGGEPWGDSKDYAFQLAAGACNSAMGQRTYTALSSSTSTCYDLGNNRHVNFNIFKLTGDDRFLGYDECYDGLQKEINGCGYGGDSSYTNWRYISDPNAGGC</sequence>
<evidence type="ECO:0000256" key="1">
    <source>
        <dbReference type="SAM" id="SignalP"/>
    </source>
</evidence>
<dbReference type="eggNOG" id="ENOG502SWBW">
    <property type="taxonomic scope" value="Eukaryota"/>
</dbReference>
<dbReference type="InParanoid" id="W3WTS0"/>